<dbReference type="Proteomes" id="UP000662888">
    <property type="component" value="Chromosome"/>
</dbReference>
<dbReference type="Pfam" id="PF13946">
    <property type="entry name" value="DUF4214"/>
    <property type="match status" value="1"/>
</dbReference>
<dbReference type="InterPro" id="IPR001343">
    <property type="entry name" value="Hemolysn_Ca-bd"/>
</dbReference>
<dbReference type="SMART" id="SM00235">
    <property type="entry name" value="ZnMc"/>
    <property type="match status" value="1"/>
</dbReference>
<feature type="domain" description="Peptidase metallopeptidase" evidence="2">
    <location>
        <begin position="29"/>
        <end position="212"/>
    </location>
</feature>
<comment type="similarity">
    <text evidence="1">Belongs to the peptidase M10B family.</text>
</comment>
<gene>
    <name evidence="3" type="ORF">IV454_06755</name>
</gene>
<evidence type="ECO:0000313" key="3">
    <source>
        <dbReference type="EMBL" id="QPI51221.1"/>
    </source>
</evidence>
<name>A0AA48WEZ8_9BURK</name>
<dbReference type="EMBL" id="CP065053">
    <property type="protein sequence ID" value="QPI51221.1"/>
    <property type="molecule type" value="Genomic_DNA"/>
</dbReference>
<evidence type="ECO:0000256" key="1">
    <source>
        <dbReference type="ARBA" id="ARBA00009490"/>
    </source>
</evidence>
<reference evidence="3 4" key="1">
    <citation type="submission" date="2020-11" db="EMBL/GenBank/DDBJ databases">
        <authorList>
            <person name="Sun Q."/>
        </authorList>
    </citation>
    <scope>NUCLEOTIDE SEQUENCE [LARGE SCALE GENOMIC DNA]</scope>
    <source>
        <strain evidence="3 4">P8398</strain>
    </source>
</reference>
<dbReference type="SUPFAM" id="SSF55486">
    <property type="entry name" value="Metalloproteases ('zincins'), catalytic domain"/>
    <property type="match status" value="1"/>
</dbReference>
<dbReference type="SUPFAM" id="SSF51120">
    <property type="entry name" value="beta-Roll"/>
    <property type="match status" value="2"/>
</dbReference>
<dbReference type="InterPro" id="IPR013783">
    <property type="entry name" value="Ig-like_fold"/>
</dbReference>
<dbReference type="InterPro" id="IPR025282">
    <property type="entry name" value="DUF4214"/>
</dbReference>
<dbReference type="Pfam" id="PF17936">
    <property type="entry name" value="Big_6"/>
    <property type="match status" value="2"/>
</dbReference>
<protein>
    <submittedName>
        <fullName evidence="3">DUF4214 domain-containing protein</fullName>
    </submittedName>
</protein>
<accession>A0AA48WEZ8</accession>
<dbReference type="InterPro" id="IPR024079">
    <property type="entry name" value="MetalloPept_cat_dom_sf"/>
</dbReference>
<dbReference type="InterPro" id="IPR006026">
    <property type="entry name" value="Peptidase_Metallo"/>
</dbReference>
<dbReference type="InterPro" id="IPR041498">
    <property type="entry name" value="Big_6"/>
</dbReference>
<dbReference type="InterPro" id="IPR011049">
    <property type="entry name" value="Serralysin-like_metalloprot_C"/>
</dbReference>
<dbReference type="Gene3D" id="2.60.40.10">
    <property type="entry name" value="Immunoglobulins"/>
    <property type="match status" value="2"/>
</dbReference>
<evidence type="ECO:0000313" key="4">
    <source>
        <dbReference type="Proteomes" id="UP000662888"/>
    </source>
</evidence>
<dbReference type="RefSeq" id="WP_206090839.1">
    <property type="nucleotide sequence ID" value="NZ_CP065053.1"/>
</dbReference>
<evidence type="ECO:0000259" key="2">
    <source>
        <dbReference type="SMART" id="SM00235"/>
    </source>
</evidence>
<sequence>MATVSDITVTPTSGLVHIDALLDTGPDWNYLTPAGNTIVYTFSVASGNEATQFGQTAFSASQQTNARAAFAALAALTGITFTETATGTAADVHLAAVNITGDNVSGLCSWNSSYGYTGSTLNSYDAQAYVYLDNVEFATENANLAPGGGGYQTLLHELGHMLGLKHPFEGSIHLATGDDNTSNTLMSYTSQGGPYSTFSPYDIAALNWLYGGDGLRGALGINSTGGGRYLTGTSFTDILSGGTGADRFVGLGGDDMINGGGGTDTAVFRGNYASYTVTDLGGGSVRVTGADGMDTLTSIEKLQFDDQTVQTATPPAGDTTAPAAPTLTLVKNANGYVSGSTPIVSGSAEANSTVKVYSGAALVATTTAGTNGTYSVATSALADGLNLSLTARATDAANNVSVPSAALLFSVDTHAPVAPTGNVVISAGGAALFNGTGEAGSTIRLSNASAIIATGTVGSDGNWSLAGSTLVNGSYDVSVSSLDKADNTSTATQHLLFTLGTGNGSSVTVPGTAGDDVLLPTAGNNVIDGGSGTDTVNYPGPRGDYTVVRDTSGFVVTATSGTDGMDLLRNMESIKFADTTLKLQYDDVVQALYLAYFGRAADAGGLAAFQSQLGNLHAPLTFSAVTASYAKDAGLHSLIDSFGTSAESAALYPGATDVFVTAVYRNLFGRAPDAGGLAFWTNAIDHDGLTRANASLSIMAGALENTTAQGVLDAKLVNNKIVIASDFTLAIDTPAEVAGYSGAPAAATVRSMLATVTANTDIAAFQATIVSTLAGMSSGGVQSGSGMLQHDSVHSDTGLAATPLVLVGVQQGGLIEAVL</sequence>
<organism evidence="3 4">
    <name type="scientific">Massilia antarctica</name>
    <dbReference type="NCBI Taxonomy" id="2765360"/>
    <lineage>
        <taxon>Bacteria</taxon>
        <taxon>Pseudomonadati</taxon>
        <taxon>Pseudomonadota</taxon>
        <taxon>Betaproteobacteria</taxon>
        <taxon>Burkholderiales</taxon>
        <taxon>Oxalobacteraceae</taxon>
        <taxon>Telluria group</taxon>
        <taxon>Massilia</taxon>
    </lineage>
</organism>
<proteinExistence type="inferred from homology"/>
<dbReference type="Pfam" id="PF00353">
    <property type="entry name" value="HemolysinCabind"/>
    <property type="match status" value="2"/>
</dbReference>
<keyword evidence="4" id="KW-1185">Reference proteome</keyword>
<dbReference type="Gene3D" id="3.40.390.10">
    <property type="entry name" value="Collagenase (Catalytic Domain)"/>
    <property type="match status" value="1"/>
</dbReference>